<evidence type="ECO:0000256" key="3">
    <source>
        <dbReference type="ARBA" id="ARBA00022801"/>
    </source>
</evidence>
<dbReference type="PANTHER" id="PTHR46112">
    <property type="entry name" value="AMINOPEPTIDASE"/>
    <property type="match status" value="1"/>
</dbReference>
<keyword evidence="4" id="KW-0482">Metalloprotease</keyword>
<gene>
    <name evidence="7" type="ORF">AVDCRST_MAG42-885</name>
</gene>
<dbReference type="GO" id="GO:0046872">
    <property type="term" value="F:metal ion binding"/>
    <property type="evidence" value="ECO:0007669"/>
    <property type="project" value="UniProtKB-KW"/>
</dbReference>
<evidence type="ECO:0000313" key="7">
    <source>
        <dbReference type="EMBL" id="CAA9226637.1"/>
    </source>
</evidence>
<keyword evidence="7" id="KW-0031">Aminopeptidase</keyword>
<dbReference type="InterPro" id="IPR036005">
    <property type="entry name" value="Creatinase/aminopeptidase-like"/>
</dbReference>
<dbReference type="GO" id="GO:0004177">
    <property type="term" value="F:aminopeptidase activity"/>
    <property type="evidence" value="ECO:0007669"/>
    <property type="project" value="UniProtKB-KW"/>
</dbReference>
<dbReference type="GO" id="GO:0008237">
    <property type="term" value="F:metallopeptidase activity"/>
    <property type="evidence" value="ECO:0007669"/>
    <property type="project" value="UniProtKB-KW"/>
</dbReference>
<organism evidence="7">
    <name type="scientific">uncultured Chthoniobacterales bacterium</name>
    <dbReference type="NCBI Taxonomy" id="1836801"/>
    <lineage>
        <taxon>Bacteria</taxon>
        <taxon>Pseudomonadati</taxon>
        <taxon>Verrucomicrobiota</taxon>
        <taxon>Spartobacteria</taxon>
        <taxon>Chthoniobacterales</taxon>
        <taxon>environmental samples</taxon>
    </lineage>
</organism>
<protein>
    <submittedName>
        <fullName evidence="7">Xaa-Pro aminopeptidase</fullName>
        <ecNumber evidence="7">3.4.11.9</ecNumber>
    </submittedName>
</protein>
<accession>A0A6J4HKK4</accession>
<evidence type="ECO:0000259" key="6">
    <source>
        <dbReference type="Pfam" id="PF00557"/>
    </source>
</evidence>
<keyword evidence="2 5" id="KW-0479">Metal-binding</keyword>
<reference evidence="7" key="1">
    <citation type="submission" date="2020-02" db="EMBL/GenBank/DDBJ databases">
        <authorList>
            <person name="Meier V. D."/>
        </authorList>
    </citation>
    <scope>NUCLEOTIDE SEQUENCE</scope>
    <source>
        <strain evidence="7">AVDCRST_MAG42</strain>
    </source>
</reference>
<dbReference type="InterPro" id="IPR001131">
    <property type="entry name" value="Peptidase_M24B_aminopep-P_CS"/>
</dbReference>
<dbReference type="Pfam" id="PF00557">
    <property type="entry name" value="Peptidase_M24"/>
    <property type="match status" value="1"/>
</dbReference>
<sequence>MSKIKVPKQQTRLIVAASDTDADMLYATRMFVPDPFIFLEQNGKRTVVLSDLEIDRARKQAQADEILPYAEFEREVQGKDKKAPAYEKVLVHFLQKRGVKSALVPANFQLGYAKELERHDIQLQTTNGLFWPEREAKTEDELRLMRRALSITEKGMARAMEVLAACKARRSKKLDWFGRVLTSEILRAEIDSAILRAGGLPANTIVAGGDQACDPHERGSGPLSADSLIILDIFPRDATSGYYGDMTRTVVRGRASEEQRRLWETVKEGQALGLKRMKPGVDGLAIHNEIKQLFTDRGFPTEVRDGRQVGFFHGTGHGLGLEIHEHPRLQKTVLKPGQVLTVEPGLYYPGLGGVRIEDVAAVTDDGIRLLSRFEKRLEI</sequence>
<keyword evidence="1" id="KW-0645">Protease</keyword>
<dbReference type="AlphaFoldDB" id="A0A6J4HKK4"/>
<dbReference type="InterPro" id="IPR050659">
    <property type="entry name" value="Peptidase_M24B"/>
</dbReference>
<dbReference type="SUPFAM" id="SSF55920">
    <property type="entry name" value="Creatinase/aminopeptidase"/>
    <property type="match status" value="1"/>
</dbReference>
<evidence type="ECO:0000256" key="5">
    <source>
        <dbReference type="RuleBase" id="RU000590"/>
    </source>
</evidence>
<feature type="domain" description="Peptidase M24" evidence="6">
    <location>
        <begin position="144"/>
        <end position="364"/>
    </location>
</feature>
<name>A0A6J4HKK4_9BACT</name>
<keyword evidence="3 7" id="KW-0378">Hydrolase</keyword>
<dbReference type="EMBL" id="CADCTA010000047">
    <property type="protein sequence ID" value="CAA9226637.1"/>
    <property type="molecule type" value="Genomic_DNA"/>
</dbReference>
<dbReference type="GO" id="GO:0006508">
    <property type="term" value="P:proteolysis"/>
    <property type="evidence" value="ECO:0007669"/>
    <property type="project" value="UniProtKB-KW"/>
</dbReference>
<dbReference type="Gene3D" id="3.90.230.10">
    <property type="entry name" value="Creatinase/methionine aminopeptidase superfamily"/>
    <property type="match status" value="1"/>
</dbReference>
<evidence type="ECO:0000256" key="2">
    <source>
        <dbReference type="ARBA" id="ARBA00022723"/>
    </source>
</evidence>
<dbReference type="InterPro" id="IPR000994">
    <property type="entry name" value="Pept_M24"/>
</dbReference>
<dbReference type="EC" id="3.4.11.9" evidence="7"/>
<evidence type="ECO:0000256" key="4">
    <source>
        <dbReference type="ARBA" id="ARBA00023049"/>
    </source>
</evidence>
<dbReference type="PROSITE" id="PS00491">
    <property type="entry name" value="PROLINE_PEPTIDASE"/>
    <property type="match status" value="1"/>
</dbReference>
<comment type="similarity">
    <text evidence="5">Belongs to the peptidase M24B family.</text>
</comment>
<dbReference type="PANTHER" id="PTHR46112:SF2">
    <property type="entry name" value="XAA-PRO AMINOPEPTIDASE P-RELATED"/>
    <property type="match status" value="1"/>
</dbReference>
<proteinExistence type="inferred from homology"/>
<evidence type="ECO:0000256" key="1">
    <source>
        <dbReference type="ARBA" id="ARBA00022670"/>
    </source>
</evidence>